<proteinExistence type="predicted"/>
<dbReference type="EMBL" id="MU005610">
    <property type="protein sequence ID" value="KAF2678673.1"/>
    <property type="molecule type" value="Genomic_DNA"/>
</dbReference>
<keyword evidence="2" id="KW-1185">Reference proteome</keyword>
<reference evidence="1" key="1">
    <citation type="journal article" date="2020" name="Stud. Mycol.">
        <title>101 Dothideomycetes genomes: a test case for predicting lifestyles and emergence of pathogens.</title>
        <authorList>
            <person name="Haridas S."/>
            <person name="Albert R."/>
            <person name="Binder M."/>
            <person name="Bloem J."/>
            <person name="Labutti K."/>
            <person name="Salamov A."/>
            <person name="Andreopoulos B."/>
            <person name="Baker S."/>
            <person name="Barry K."/>
            <person name="Bills G."/>
            <person name="Bluhm B."/>
            <person name="Cannon C."/>
            <person name="Castanera R."/>
            <person name="Culley D."/>
            <person name="Daum C."/>
            <person name="Ezra D."/>
            <person name="Gonzalez J."/>
            <person name="Henrissat B."/>
            <person name="Kuo A."/>
            <person name="Liang C."/>
            <person name="Lipzen A."/>
            <person name="Lutzoni F."/>
            <person name="Magnuson J."/>
            <person name="Mondo S."/>
            <person name="Nolan M."/>
            <person name="Ohm R."/>
            <person name="Pangilinan J."/>
            <person name="Park H.-J."/>
            <person name="Ramirez L."/>
            <person name="Alfaro M."/>
            <person name="Sun H."/>
            <person name="Tritt A."/>
            <person name="Yoshinaga Y."/>
            <person name="Zwiers L.-H."/>
            <person name="Turgeon B."/>
            <person name="Goodwin S."/>
            <person name="Spatafora J."/>
            <person name="Crous P."/>
            <person name="Grigoriev I."/>
        </authorList>
    </citation>
    <scope>NUCLEOTIDE SEQUENCE</scope>
    <source>
        <strain evidence="1">CBS 122367</strain>
    </source>
</reference>
<dbReference type="Proteomes" id="UP000799291">
    <property type="component" value="Unassembled WGS sequence"/>
</dbReference>
<name>A0A6G1IL05_9PLEO</name>
<dbReference type="AlphaFoldDB" id="A0A6G1IL05"/>
<gene>
    <name evidence="1" type="ORF">K458DRAFT_135693</name>
</gene>
<evidence type="ECO:0000313" key="2">
    <source>
        <dbReference type="Proteomes" id="UP000799291"/>
    </source>
</evidence>
<organism evidence="1 2">
    <name type="scientific">Lentithecium fluviatile CBS 122367</name>
    <dbReference type="NCBI Taxonomy" id="1168545"/>
    <lineage>
        <taxon>Eukaryota</taxon>
        <taxon>Fungi</taxon>
        <taxon>Dikarya</taxon>
        <taxon>Ascomycota</taxon>
        <taxon>Pezizomycotina</taxon>
        <taxon>Dothideomycetes</taxon>
        <taxon>Pleosporomycetidae</taxon>
        <taxon>Pleosporales</taxon>
        <taxon>Massarineae</taxon>
        <taxon>Lentitheciaceae</taxon>
        <taxon>Lentithecium</taxon>
    </lineage>
</organism>
<dbReference type="OrthoDB" id="3945408at2759"/>
<evidence type="ECO:0000313" key="1">
    <source>
        <dbReference type="EMBL" id="KAF2678673.1"/>
    </source>
</evidence>
<protein>
    <submittedName>
        <fullName evidence="1">Uncharacterized protein</fullName>
    </submittedName>
</protein>
<sequence>MAPRRPSLKEIIAKHHYNNIAKLKLIIAEIDAKIGADYSAGILPETITTYASPYYSSWPSYKRQRRQQCVELLQRLKEGWSKIAVVLREQSKTLFALPRELRDDIYTLLYTSSKAIDIKYVGYSGGPIPELLKLPKDPYLYLNPNIVDPVIASEAAQALYFTNRFNIVVESSKKMIHNSLSHFLNTDHFASNVRPKQIAIRHMNIAIPARSLPFGTYSSHIMFERKHSSYKRTVIPYKDNRKITVLGKEMGPRGQLTPLLSLPHLKHVTLRLTNVNVWYHEHVWHHEHTEFREISPIVKILRRRGIEVRVFTVPRNPSNKGVDVSGVFDEPSEEEVAFVEGNRQDFRVLGRDEQRAWIRVWLTQHFVLFKEREREEKTGSLRRANERIDAVVSALPSLGVERDTGVR</sequence>
<accession>A0A6G1IL05</accession>